<dbReference type="EMBL" id="CP108195">
    <property type="protein sequence ID" value="WTS18006.1"/>
    <property type="molecule type" value="Genomic_DNA"/>
</dbReference>
<gene>
    <name evidence="1" type="ORF">OHU69_47595</name>
</gene>
<proteinExistence type="predicted"/>
<dbReference type="InterPro" id="IPR038125">
    <property type="entry name" value="HTHP_sf"/>
</dbReference>
<organism evidence="1">
    <name type="scientific">Streptomyces sp. NBC_00119</name>
    <dbReference type="NCBI Taxonomy" id="2975659"/>
    <lineage>
        <taxon>Bacteria</taxon>
        <taxon>Bacillati</taxon>
        <taxon>Actinomycetota</taxon>
        <taxon>Actinomycetes</taxon>
        <taxon>Kitasatosporales</taxon>
        <taxon>Streptomycetaceae</taxon>
        <taxon>Streptomyces</taxon>
    </lineage>
</organism>
<reference evidence="1" key="1">
    <citation type="submission" date="2022-10" db="EMBL/GenBank/DDBJ databases">
        <title>The complete genomes of actinobacterial strains from the NBC collection.</title>
        <authorList>
            <person name="Joergensen T.S."/>
            <person name="Alvarez Arevalo M."/>
            <person name="Sterndorff E.B."/>
            <person name="Faurdal D."/>
            <person name="Vuksanovic O."/>
            <person name="Mourched A.-S."/>
            <person name="Charusanti P."/>
            <person name="Shaw S."/>
            <person name="Blin K."/>
            <person name="Weber T."/>
        </authorList>
    </citation>
    <scope>NUCLEOTIDE SEQUENCE</scope>
    <source>
        <strain evidence="1">NBC_00119</strain>
    </source>
</reference>
<evidence type="ECO:0000313" key="1">
    <source>
        <dbReference type="EMBL" id="WTS18006.1"/>
    </source>
</evidence>
<dbReference type="AlphaFoldDB" id="A0AAU1UL93"/>
<sequence>MNRVPDEGMVLVPGGSLLTKTPEEGRALALTLARHTIHNIHNIQPDLDVLKGGRPNCSTTPGSLTAAAHVVAIEFQTIAAANNYWRS</sequence>
<dbReference type="InterPro" id="IPR021111">
    <property type="entry name" value="Hexamer_Tyr-coord_heme_pr_HTHP"/>
</dbReference>
<protein>
    <submittedName>
        <fullName evidence="1">Hexameric tyrosine-coordinated heme protein</fullName>
    </submittedName>
</protein>
<dbReference type="Pfam" id="PF11534">
    <property type="entry name" value="HTHP"/>
    <property type="match status" value="1"/>
</dbReference>
<name>A0AAU1UL93_9ACTN</name>
<dbReference type="Gene3D" id="6.10.80.10">
    <property type="entry name" value="Hexameric tyrosine-coordinated heme protein (HTHP)"/>
    <property type="match status" value="1"/>
</dbReference>
<accession>A0AAU1UL93</accession>